<dbReference type="Gene3D" id="2.160.20.160">
    <property type="match status" value="3"/>
</dbReference>
<sequence>MIRLTPSVRRCRLSLAIGTSTLACGLFFPTASHAQCTPDPTQENGTTNCSGTNTNGLVVNTFNTQVVAAQGATLNPGAAMAAITVSSSYDVLTIDGMVDGAGKAGIAVIAGPPTSAPCDPYAFASVSYCTPGSSMTIYPSASATINVAAGATVTGSQALSVSRDPSNPNGYVSVSMDNAGTLTGTAGPALVAPVPVGGFAGFLSITNEATGFVGGMSGGISAVNNAGTVDGGGNAAIATSISGAYIANTGRIVSSGQAATLSGTGALYVTNAGGAILGGGGTAINTSGPLSLTNAGTINGSVISTAAAGQDSVIDTRQGMINGDLTLGAGNDTLLATFDSATGRISSITGAIDGGAGTDTLSIAVSSDATFGAVALPTNFELLGVDLSNNATITLSPAFASTGGIALSGYGSVVNMANLSTNGPAVVATPTGSVLSFTNQASITANLSATSQFAVSSPTELINIGTITAIGGAGAQAASTLTNSGTIAATGTAATVAYGTLANSGVIGSTGGIGAAINSSYYYAASTNSGTISGATTGVNLSGTLTNSGTITGGATGVALGYSGTLINAAGGTVTGGTGVGNVGYSVRVVNAGTINGDVNLASTSGFDSSDDIFVDAGGTVNGAVSLGGGDDQLVVNLGTDSSRPFAGATGGVDAGTGYNTLRYRVKADAAAALTLPTSFEALAYELDNNAQLTLTAPTPIITAIGLTGNGTVTLNGSIATSDHTLIDATIPTADQLTLGVAGPAQALSIVNDGMLSLTIGAQGYSYNQLYAINAGTADVTNNGTIATSNAAGSYFPAIAILNGHNVTNNGTITLAGGGVGISDAQNVVNAGTITDTPGSGAVGVAYFDTLQNSGTIQVDGTAVQSAFYQAGSIVNSGLIESRQATAVQLGGYGATLTNETTGTISGVTAVDVSSGGAIINRGAIVGDISSYQYSYGNTAYLADGGTVTGNVTFGAASDLFVETGTGTGVSGIVDGGDGEDTFGHVLNSSGIVALDGEANVINFEDALVQAAGIGTVAMITATNPFAGRVYIGGDGSVINQATINGMVTTGIPYSGAILPTYDYAVAAFTNQGTIAGGFFGATQRFANSGTIGGDMLEDSAILISQSSALEFTNSGTIANDGSQLTVNLDTQDEIAIANDGKITGGGVYAAINTSSAGPAASSSVMATPSIAMTNTGTITASGTAVSLSINNYAGLLPSSVTLDNSGMIETGTAGGTAVSIGINDAVTDGSVGKSSVTVTNSGTIRANAGGIAPQPGNPYFPSSTVPASAIGVYGDGVAHIANAGTGLIEATGALSTAIITNGMALDLTNAGTIRGGTGTTLADDDYLGVQNGTTYLAGAIQSYGDTADKIVNTGTIIGSISLGAGNDTVENRGTIAGDVFLGAGDDSFLEQASATVTGTVDGGEGLNSLIIDASGGGTVNGDQFVNFQRFNQVGNGNVIYTGNFHSDTIGVTGGSLTVAAGQTLGSDGATTITGSDAAETVVNNGTITGSVALGGGNDLLVNNGAISGSVSLGDGDDQFVEGVGSSVAGTVDGGAGNDLYTVVLAGNRTGIGQRTGFERLALQGSGTLSLVLDQNFQSIALGGNSLNLSLGGHSVGTVTGTDAAETLVVDGDIANVSLGGGDDTLALGTTHAAGSYDGGTGNNTLRFTATAPVSLSGTATNFGTVLLAGNALTVTGTLGSPGTTLSFGAGDQSLTVANGGTLAGAVDLGDGNDNFWLAAGGTLAGTINGGAGINTATVELAGSRTLAAGTLIGFETLAAEGTGQLTLSGAQAFSTVTSDTDIVVAAGGSLTANQVQFGAGDNRFTIAGGFNGSVDGGAGNDILVVSGGSDGAPVMFGNISNVETYSQSAGSAQISGTAAFTGLGLTGGRLVGQAGSIITASQIQVSQGATFGSAGTVNGNVTIAGTLSPGASLGTMTVNGNVTLASGSTSLFELSSAVSDKLMVNGSVAIGAGSTLQLVEVGTLRPGTAYTLISATGGITGGYTTVLKPADLFGFVVQRGNEIDLLGKFLDSGGFGPQVSRSIAYTNTTLEAQASTSTLFDALPALLTSTGASNPQAFARLTPEAYASATQMGVDNALVLVDAARGPSFAATGEGAHVYTLASTLGQWHQLNEDRSAGTSAARSQGYGFLSGIGYGDTNWSLGAFGGYINNRQTVGALAARTKANGAVAGVQGRLHTASGFGFSAAIIYDGSRATTTRVLPVGSARGRYGLHSWISDMKASYEIALPRDWAVTPQLGVTYLRTSRGGVSETGGSPFALTVSHDRHVAGFTDGAVSFGRSAASAARFRPFVSFGVRYQIEGAHTDALAGYAGGGLGLDAPGAPRARLVGTASGGIDYRLESGLDFFANAASQTGSDDHQESASAGVRFRF</sequence>
<gene>
    <name evidence="4" type="ORF">PBT88_10805</name>
</gene>
<feature type="chain" id="PRO_5047234314" evidence="1">
    <location>
        <begin position="35"/>
        <end position="2370"/>
    </location>
</feature>
<evidence type="ECO:0000256" key="1">
    <source>
        <dbReference type="SAM" id="SignalP"/>
    </source>
</evidence>
<dbReference type="RefSeq" id="WP_270075356.1">
    <property type="nucleotide sequence ID" value="NZ_CP115174.1"/>
</dbReference>
<accession>A0ABY7NMG1</accession>
<dbReference type="EMBL" id="CP115174">
    <property type="protein sequence ID" value="WBO20706.1"/>
    <property type="molecule type" value="Genomic_DNA"/>
</dbReference>
<dbReference type="Proteomes" id="UP001210865">
    <property type="component" value="Chromosome"/>
</dbReference>
<organism evidence="4 5">
    <name type="scientific">Sphingomonas abietis</name>
    <dbReference type="NCBI Taxonomy" id="3012344"/>
    <lineage>
        <taxon>Bacteria</taxon>
        <taxon>Pseudomonadati</taxon>
        <taxon>Pseudomonadota</taxon>
        <taxon>Alphaproteobacteria</taxon>
        <taxon>Sphingomonadales</taxon>
        <taxon>Sphingomonadaceae</taxon>
        <taxon>Sphingomonas</taxon>
    </lineage>
</organism>
<name>A0ABY7NMG1_9SPHN</name>
<dbReference type="PROSITE" id="PS51257">
    <property type="entry name" value="PROKAR_LIPOPROTEIN"/>
    <property type="match status" value="1"/>
</dbReference>
<dbReference type="InterPro" id="IPR000595">
    <property type="entry name" value="cNMP-bd_dom"/>
</dbReference>
<feature type="domain" description="Cyclic nucleotide-binding" evidence="2">
    <location>
        <begin position="763"/>
        <end position="813"/>
    </location>
</feature>
<feature type="domain" description="Autotransporter" evidence="3">
    <location>
        <begin position="2083"/>
        <end position="2370"/>
    </location>
</feature>
<dbReference type="SMART" id="SM00869">
    <property type="entry name" value="Autotransporter"/>
    <property type="match status" value="1"/>
</dbReference>
<evidence type="ECO:0000259" key="3">
    <source>
        <dbReference type="PROSITE" id="PS51208"/>
    </source>
</evidence>
<dbReference type="InterPro" id="IPR036709">
    <property type="entry name" value="Autotransporte_beta_dom_sf"/>
</dbReference>
<dbReference type="PRINTS" id="PR00313">
    <property type="entry name" value="CABNDNGRPT"/>
</dbReference>
<dbReference type="PROSITE" id="PS51208">
    <property type="entry name" value="AUTOTRANSPORTER"/>
    <property type="match status" value="1"/>
</dbReference>
<dbReference type="PROSITE" id="PS50042">
    <property type="entry name" value="CNMP_BINDING_3"/>
    <property type="match status" value="1"/>
</dbReference>
<evidence type="ECO:0000259" key="2">
    <source>
        <dbReference type="PROSITE" id="PS50042"/>
    </source>
</evidence>
<evidence type="ECO:0000313" key="5">
    <source>
        <dbReference type="Proteomes" id="UP001210865"/>
    </source>
</evidence>
<protein>
    <submittedName>
        <fullName evidence="4">Autotransporter outer membrane beta-barrel domain-containing protein</fullName>
    </submittedName>
</protein>
<keyword evidence="5" id="KW-1185">Reference proteome</keyword>
<keyword evidence="1" id="KW-0732">Signal</keyword>
<dbReference type="SUPFAM" id="SSF103515">
    <property type="entry name" value="Autotransporter"/>
    <property type="match status" value="1"/>
</dbReference>
<proteinExistence type="predicted"/>
<feature type="signal peptide" evidence="1">
    <location>
        <begin position="1"/>
        <end position="34"/>
    </location>
</feature>
<reference evidence="4 5" key="1">
    <citation type="submission" date="2022-12" db="EMBL/GenBank/DDBJ databases">
        <title>Sphingomonas abieness sp. nov., an endophytic bacterium isolated from Abies koreana.</title>
        <authorList>
            <person name="Jiang L."/>
            <person name="Lee J."/>
        </authorList>
    </citation>
    <scope>NUCLEOTIDE SEQUENCE [LARGE SCALE GENOMIC DNA]</scope>
    <source>
        <strain evidence="5">PAMB 00755</strain>
    </source>
</reference>
<evidence type="ECO:0000313" key="4">
    <source>
        <dbReference type="EMBL" id="WBO20706.1"/>
    </source>
</evidence>
<dbReference type="InterPro" id="IPR005546">
    <property type="entry name" value="Autotransporte_beta"/>
</dbReference>